<feature type="compositionally biased region" description="Basic and acidic residues" evidence="1">
    <location>
        <begin position="1324"/>
        <end position="1337"/>
    </location>
</feature>
<feature type="compositionally biased region" description="Low complexity" evidence="1">
    <location>
        <begin position="1016"/>
        <end position="1025"/>
    </location>
</feature>
<feature type="compositionally biased region" description="Polar residues" evidence="1">
    <location>
        <begin position="1172"/>
        <end position="1181"/>
    </location>
</feature>
<feature type="compositionally biased region" description="Basic and acidic residues" evidence="1">
    <location>
        <begin position="1228"/>
        <end position="1242"/>
    </location>
</feature>
<feature type="region of interest" description="Disordered" evidence="1">
    <location>
        <begin position="1169"/>
        <end position="1210"/>
    </location>
</feature>
<evidence type="ECO:0000256" key="1">
    <source>
        <dbReference type="SAM" id="MobiDB-lite"/>
    </source>
</evidence>
<protein>
    <submittedName>
        <fullName evidence="2">Putative titin</fullName>
    </submittedName>
</protein>
<feature type="region of interest" description="Disordered" evidence="1">
    <location>
        <begin position="662"/>
        <end position="690"/>
    </location>
</feature>
<feature type="region of interest" description="Disordered" evidence="1">
    <location>
        <begin position="1611"/>
        <end position="1795"/>
    </location>
</feature>
<sequence length="1809" mass="198208">MEIIPNSYIARVVLAYLYEEKLNQAAIEFCKASPYLREERDFVKRGFRPATCISLKLTALFREYGEIQQKVDSFVEKHGVELDIQQDLPLVKKVDVVLALLKQLRFRRKSVDDVGVSVTKKEVRKSAVGCKRKRAAPSPHPSMSSSTPEVGEPQKKRVCTNPASFIVLNDSGRNLSNLSHISPIGDDSTQESCREDYEGVNEGQGKGTEEDDEPLDVRKFPSIDLFSQTLLENENYPEKIADLINKGLESSMSTQTDPKEGPSGIREETIKEVVTESEPKAQDCQSFNFNFDELISNIVKSAVKDPVFDDILDDISSKAVKTQNGNEEYETTTTPPPETPLKDRLRKTDRKNYNPTSVKRSTKKVKVISDVPYYGGIPEGIDVEKSQPAAITVVKMEPSAPVSESLNILPEGTVVPSAVLPTPTADQPVPVSTTQFYVIQPDNTTKLVDINQLQFPTQQSAINLADPYGTAPPSSTLVPITGAGIPDNTYFINVPNCCLEANNQLPVYYNTYPPSGLEQSVSNAAITVIPEPSPDKFLIFPSSTSGTSTISTTANAFATTSVVSSSCTPTVSAAAINRICSQFVPLVPKSEVKSTTLQSAVTEEIPKVEIRFTPQDAVEMVPKEEVKSTPQNFILNTKVRSNSTPSRKASHIRILNFHTPAKQSPLAAGTSDRIQTPGSAPPSVDPRPSRIPTLVERMEPIMETSIKQEPSKTPEKLTDEIVPISGPALNPNSVSNTPRVAKDPRTCVRVLSRSTSEEAVVEPQKPMVEIPAKAIVEAPKPMVEIPAKAVEEVQKKIPPPRILINDSEMEEWRRIRSVSKSNFDQHLRLMEEQRLKTTARTPMLKKRKKLNKKAAKRKTPSVAASPEDPIETPIKADDSLESMDRTDNSITDVHAKMLEDALASAKKPESEKSSGKTPPKAKTPPKEPEPEPEEEQASKIYVKIATPRKKTPLKASPKRRLSKGDKSVKKRRTSSPRKREVVQKVVQEVQQTEVVTVVEQNEVVVEVVQKTTVEVKQSEVAVVAPEPEPETPVKVEESSLSQVEETPPEPPKPVKDHPKLLAKKSSAEYVRKEQEESASAANTSSCSQETPPEKPPSVPIDCSFGTSLFLETPFKSDLGSIPITPRFLMPNQIENTPMLKLIREGIEANSSMKKSGDIHTPNFPITPGLVSTPKSINSVSPHSAGGTGGFNSRRTDYSSGSSYYKPDESEDLDKNLEAMLLGERTKRKVEPTGDLSLEKETVDEPLPPPEVNPILETSPQKPEEYRGNISASSSDSSSTSGSSSSGSSSSSDASSPENTPTKGQQEHPLPSPIKPSTLYINALEARRQQQAELEAKKQRTIARMKNAKPAPLKKTERKFIAPPGFKSRKVVVARKDPPPKAAPPPIPTTRVAPSASSKRKNPTPRKVVLLEKILPVISKKHSPKRRSQEANRKSPRSSLPITEQDVKRILTPRKDQIIEGTYENENLAHLRCTPDIPDLETDKKPVYAFQSPERVVVEPDQSKGTPDSNKENQSLEEPKAPTSKPEVTVESSEEDEDFAYNECSLGSCFDDSACKSYIRLVHNEKKPTAVGVRSAEIPPIKRMNIVMDGYKICLESQDPVVLFEKSPKKLPASTVTPHKKDGPSKANRGGPTKKSSKPVAKPSNPVPVPTGSSTSSIKAKITLVSAVRESSLPKSKLKTAERLQAAKQQRRQQEVLAAASKKQKPDPLAADKARTKQPPAPVEDLSVASSKELPVSPSPKMPLKLDMKKKQHQQQQDRRPSVTEPDASNTESVKDAPKEETKEGAAASVTKQVAGGEFAIDAVLTHIHG</sequence>
<proteinExistence type="evidence at transcript level"/>
<feature type="region of interest" description="Disordered" evidence="1">
    <location>
        <begin position="1487"/>
        <end position="1535"/>
    </location>
</feature>
<feature type="region of interest" description="Disordered" evidence="1">
    <location>
        <begin position="128"/>
        <end position="155"/>
    </location>
</feature>
<feature type="region of interest" description="Disordered" evidence="1">
    <location>
        <begin position="1016"/>
        <end position="1100"/>
    </location>
</feature>
<reference evidence="2" key="1">
    <citation type="journal article" date="2016" name="PLoS ONE">
        <title>A Deep Insight into the Sialome of Male and Female Aedes aegypti Mosquitoes.</title>
        <authorList>
            <person name="Ribeiro J.M."/>
            <person name="Martin-Martin I."/>
            <person name="Arca B."/>
            <person name="Calvo E."/>
        </authorList>
    </citation>
    <scope>NUCLEOTIDE SEQUENCE</scope>
    <source>
        <strain evidence="2">Liverpool</strain>
        <tissue evidence="2">Salivary glands</tissue>
    </source>
</reference>
<feature type="compositionally biased region" description="Basic and acidic residues" evidence="1">
    <location>
        <begin position="874"/>
        <end position="899"/>
    </location>
</feature>
<feature type="compositionally biased region" description="Basic residues" evidence="1">
    <location>
        <begin position="946"/>
        <end position="961"/>
    </location>
</feature>
<organism evidence="2">
    <name type="scientific">Aedes aegypti</name>
    <name type="common">Yellowfever mosquito</name>
    <name type="synonym">Culex aegypti</name>
    <dbReference type="NCBI Taxonomy" id="7159"/>
    <lineage>
        <taxon>Eukaryota</taxon>
        <taxon>Metazoa</taxon>
        <taxon>Ecdysozoa</taxon>
        <taxon>Arthropoda</taxon>
        <taxon>Hexapoda</taxon>
        <taxon>Insecta</taxon>
        <taxon>Pterygota</taxon>
        <taxon>Neoptera</taxon>
        <taxon>Endopterygota</taxon>
        <taxon>Diptera</taxon>
        <taxon>Nematocera</taxon>
        <taxon>Culicoidea</taxon>
        <taxon>Culicidae</taxon>
        <taxon>Culicinae</taxon>
        <taxon>Aedini</taxon>
        <taxon>Aedes</taxon>
        <taxon>Stegomyia</taxon>
    </lineage>
</organism>
<feature type="region of interest" description="Disordered" evidence="1">
    <location>
        <begin position="319"/>
        <end position="358"/>
    </location>
</feature>
<feature type="region of interest" description="Disordered" evidence="1">
    <location>
        <begin position="834"/>
        <end position="981"/>
    </location>
</feature>
<feature type="compositionally biased region" description="Basic and acidic residues" evidence="1">
    <location>
        <begin position="1052"/>
        <end position="1075"/>
    </location>
</feature>
<feature type="region of interest" description="Disordered" evidence="1">
    <location>
        <begin position="181"/>
        <end position="214"/>
    </location>
</feature>
<feature type="compositionally biased region" description="Basic and acidic residues" evidence="1">
    <location>
        <begin position="1772"/>
        <end position="1783"/>
    </location>
</feature>
<feature type="region of interest" description="Disordered" evidence="1">
    <location>
        <begin position="1223"/>
        <end position="1453"/>
    </location>
</feature>
<feature type="compositionally biased region" description="Low complexity" evidence="1">
    <location>
        <begin position="1270"/>
        <end position="1295"/>
    </location>
</feature>
<accession>A0A0P6K0R2</accession>
<feature type="compositionally biased region" description="Basic and acidic residues" evidence="1">
    <location>
        <begin position="1703"/>
        <end position="1714"/>
    </location>
</feature>
<feature type="compositionally biased region" description="Basic residues" evidence="1">
    <location>
        <begin position="843"/>
        <end position="859"/>
    </location>
</feature>
<evidence type="ECO:0000313" key="2">
    <source>
        <dbReference type="EMBL" id="JAN94982.1"/>
    </source>
</evidence>
<name>A0A0P6K0R2_AEDAE</name>
<dbReference type="EMBL" id="GDUN01000937">
    <property type="protein sequence ID" value="JAN94982.1"/>
    <property type="molecule type" value="mRNA"/>
</dbReference>
<feature type="compositionally biased region" description="Polar residues" evidence="1">
    <location>
        <begin position="1077"/>
        <end position="1090"/>
    </location>
</feature>
<dbReference type="VEuPathDB" id="VectorBase:AAEL019517"/>
<feature type="compositionally biased region" description="Basic and acidic residues" evidence="1">
    <location>
        <begin position="1444"/>
        <end position="1453"/>
    </location>
</feature>